<name>E6WZA8_NITSE</name>
<gene>
    <name evidence="2" type="ordered locus">Nitsa_1369</name>
</gene>
<dbReference type="Proteomes" id="UP000008633">
    <property type="component" value="Chromosome"/>
</dbReference>
<reference evidence="2 3" key="1">
    <citation type="journal article" date="2011" name="Stand. Genomic Sci.">
        <title>Complete genome sequence of Nitratifractor salsuginis type strain (E9I37-1).</title>
        <authorList>
            <person name="Anderson I."/>
            <person name="Sikorski J."/>
            <person name="Zeytun A."/>
            <person name="Nolan M."/>
            <person name="Lapidus A."/>
            <person name="Lucas S."/>
            <person name="Hammon N."/>
            <person name="Deshpande S."/>
            <person name="Cheng J.F."/>
            <person name="Tapia R."/>
            <person name="Han C."/>
            <person name="Goodwin L."/>
            <person name="Pitluck S."/>
            <person name="Liolios K."/>
            <person name="Pagani I."/>
            <person name="Ivanova N."/>
            <person name="Huntemann M."/>
            <person name="Mavromatis K."/>
            <person name="Ovchinikova G."/>
            <person name="Pati A."/>
            <person name="Chen A."/>
            <person name="Palaniappan K."/>
            <person name="Land M."/>
            <person name="Hauser L."/>
            <person name="Brambilla E.M."/>
            <person name="Ngatchou-Djao O.D."/>
            <person name="Rohde M."/>
            <person name="Tindall B.J."/>
            <person name="Goker M."/>
            <person name="Detter J.C."/>
            <person name="Woyke T."/>
            <person name="Bristow J."/>
            <person name="Eisen J.A."/>
            <person name="Markowitz V."/>
            <person name="Hugenholtz P."/>
            <person name="Klenk H.P."/>
            <person name="Kyrpides N.C."/>
        </authorList>
    </citation>
    <scope>NUCLEOTIDE SEQUENCE [LARGE SCALE GENOMIC DNA]</scope>
    <source>
        <strain evidence="3">DSM 16511 / JCM 12458 / E9I37-1</strain>
    </source>
</reference>
<organism evidence="2 3">
    <name type="scientific">Nitratifractor salsuginis (strain DSM 16511 / JCM 12458 / E9I37-1)</name>
    <dbReference type="NCBI Taxonomy" id="749222"/>
    <lineage>
        <taxon>Bacteria</taxon>
        <taxon>Pseudomonadati</taxon>
        <taxon>Campylobacterota</taxon>
        <taxon>Epsilonproteobacteria</taxon>
        <taxon>Campylobacterales</taxon>
        <taxon>Sulfurovaceae</taxon>
        <taxon>Nitratifractor</taxon>
    </lineage>
</organism>
<dbReference type="STRING" id="749222.Nitsa_1369"/>
<proteinExistence type="predicted"/>
<dbReference type="KEGG" id="nsa:Nitsa_1369"/>
<keyword evidence="3" id="KW-1185">Reference proteome</keyword>
<feature type="transmembrane region" description="Helical" evidence="1">
    <location>
        <begin position="6"/>
        <end position="25"/>
    </location>
</feature>
<keyword evidence="1" id="KW-0472">Membrane</keyword>
<dbReference type="EMBL" id="CP002452">
    <property type="protein sequence ID" value="ADV46620.1"/>
    <property type="molecule type" value="Genomic_DNA"/>
</dbReference>
<reference evidence="3" key="2">
    <citation type="submission" date="2011-01" db="EMBL/GenBank/DDBJ databases">
        <title>The complete genome of Nitratifractor salsuginis DSM 16511.</title>
        <authorList>
            <consortium name="US DOE Joint Genome Institute (JGI-PGF)"/>
            <person name="Lucas S."/>
            <person name="Copeland A."/>
            <person name="Lapidus A."/>
            <person name="Bruce D."/>
            <person name="Goodwin L."/>
            <person name="Pitluck S."/>
            <person name="Kyrpides N."/>
            <person name="Mavromatis K."/>
            <person name="Ivanova N."/>
            <person name="Mikhailova N."/>
            <person name="Zeytun A."/>
            <person name="Detter J.C."/>
            <person name="Tapia R."/>
            <person name="Han C."/>
            <person name="Land M."/>
            <person name="Hauser L."/>
            <person name="Markowitz V."/>
            <person name="Cheng J.-F."/>
            <person name="Hugenholtz P."/>
            <person name="Woyke T."/>
            <person name="Wu D."/>
            <person name="Tindall B."/>
            <person name="Schuetze A."/>
            <person name="Brambilla E."/>
            <person name="Klenk H.-P."/>
            <person name="Eisen J.A."/>
        </authorList>
    </citation>
    <scope>NUCLEOTIDE SEQUENCE [LARGE SCALE GENOMIC DNA]</scope>
    <source>
        <strain evidence="3">DSM 16511 / JCM 12458 / E9I37-1</strain>
    </source>
</reference>
<evidence type="ECO:0000313" key="3">
    <source>
        <dbReference type="Proteomes" id="UP000008633"/>
    </source>
</evidence>
<sequence>MTSLLGEYINGGLMLMILVAAFWILKSPKKKGGNSDSERK</sequence>
<dbReference type="RefSeq" id="WP_013554310.1">
    <property type="nucleotide sequence ID" value="NC_014935.1"/>
</dbReference>
<dbReference type="AlphaFoldDB" id="E6WZA8"/>
<evidence type="ECO:0000313" key="2">
    <source>
        <dbReference type="EMBL" id="ADV46620.1"/>
    </source>
</evidence>
<evidence type="ECO:0000256" key="1">
    <source>
        <dbReference type="SAM" id="Phobius"/>
    </source>
</evidence>
<protein>
    <submittedName>
        <fullName evidence="2">Uncharacterized protein</fullName>
    </submittedName>
</protein>
<accession>E6WZA8</accession>
<dbReference type="HOGENOM" id="CLU_3293144_0_0_7"/>
<keyword evidence="1" id="KW-1133">Transmembrane helix</keyword>
<keyword evidence="1" id="KW-0812">Transmembrane</keyword>